<proteinExistence type="predicted"/>
<dbReference type="SUPFAM" id="SSF53098">
    <property type="entry name" value="Ribonuclease H-like"/>
    <property type="match status" value="1"/>
</dbReference>
<reference evidence="3" key="1">
    <citation type="submission" date="2023-11" db="EMBL/GenBank/DDBJ databases">
        <title>Genome assemblies of two species of porcelain crab, Petrolisthes cinctipes and Petrolisthes manimaculis (Anomura: Porcellanidae).</title>
        <authorList>
            <person name="Angst P."/>
        </authorList>
    </citation>
    <scope>NUCLEOTIDE SEQUENCE</scope>
    <source>
        <strain evidence="3">PB745_02</strain>
        <tissue evidence="3">Gill</tissue>
    </source>
</reference>
<organism evidence="3 4">
    <name type="scientific">Petrolisthes manimaculis</name>
    <dbReference type="NCBI Taxonomy" id="1843537"/>
    <lineage>
        <taxon>Eukaryota</taxon>
        <taxon>Metazoa</taxon>
        <taxon>Ecdysozoa</taxon>
        <taxon>Arthropoda</taxon>
        <taxon>Crustacea</taxon>
        <taxon>Multicrustacea</taxon>
        <taxon>Malacostraca</taxon>
        <taxon>Eumalacostraca</taxon>
        <taxon>Eucarida</taxon>
        <taxon>Decapoda</taxon>
        <taxon>Pleocyemata</taxon>
        <taxon>Anomura</taxon>
        <taxon>Galatheoidea</taxon>
        <taxon>Porcellanidae</taxon>
        <taxon>Petrolisthes</taxon>
    </lineage>
</organism>
<dbReference type="PANTHER" id="PTHR45749">
    <property type="match status" value="1"/>
</dbReference>
<keyword evidence="4" id="KW-1185">Reference proteome</keyword>
<feature type="domain" description="HAT C-terminal dimerisation" evidence="1">
    <location>
        <begin position="145"/>
        <end position="225"/>
    </location>
</feature>
<comment type="caution">
    <text evidence="3">The sequence shown here is derived from an EMBL/GenBank/DDBJ whole genome shotgun (WGS) entry which is preliminary data.</text>
</comment>
<accession>A0AAE1QLC7</accession>
<gene>
    <name evidence="3" type="ORF">Pmani_001130</name>
    <name evidence="2" type="ORF">Pmani_029137</name>
</gene>
<dbReference type="Pfam" id="PF05699">
    <property type="entry name" value="Dimer_Tnp_hAT"/>
    <property type="match status" value="1"/>
</dbReference>
<dbReference type="InterPro" id="IPR012337">
    <property type="entry name" value="RNaseH-like_sf"/>
</dbReference>
<evidence type="ECO:0000259" key="1">
    <source>
        <dbReference type="Pfam" id="PF05699"/>
    </source>
</evidence>
<dbReference type="AlphaFoldDB" id="A0AAE1QLC7"/>
<sequence>MHLDVAVDLLKKAEDSLCSYRHTGFVSAQISAKEMNVVAVLKKKRLRTTKREFSYEAFDEPLTDTMKKLEVSFFNAVVDVAVTSLRERTEMMSNVASKFSVLINFPGLSADELEKQAKDLCNTLKCGDHTDLDFEELIIEMQSFPQWPKQKMTTFDLLVFLEEKCLIEIYPNMWVALSIAVTTPVTVASAERSFSKLKLIKTYLRSTMSQERLNGLAIISINKEMSKQVSYEETLDAFAARKSRRIRF</sequence>
<evidence type="ECO:0000313" key="4">
    <source>
        <dbReference type="Proteomes" id="UP001292094"/>
    </source>
</evidence>
<dbReference type="PANTHER" id="PTHR45749:SF35">
    <property type="entry name" value="AC-LIKE TRANSPOSASE-RELATED"/>
    <property type="match status" value="1"/>
</dbReference>
<dbReference type="GO" id="GO:0046983">
    <property type="term" value="F:protein dimerization activity"/>
    <property type="evidence" value="ECO:0007669"/>
    <property type="project" value="InterPro"/>
</dbReference>
<name>A0AAE1QLC7_9EUCA</name>
<dbReference type="EMBL" id="JAWZYT010000075">
    <property type="protein sequence ID" value="KAK4328454.1"/>
    <property type="molecule type" value="Genomic_DNA"/>
</dbReference>
<evidence type="ECO:0000313" key="3">
    <source>
        <dbReference type="EMBL" id="KAK4328454.1"/>
    </source>
</evidence>
<dbReference type="InterPro" id="IPR008906">
    <property type="entry name" value="HATC_C_dom"/>
</dbReference>
<dbReference type="EMBL" id="JAWZYT010003415">
    <property type="protein sequence ID" value="KAK4298535.1"/>
    <property type="molecule type" value="Genomic_DNA"/>
</dbReference>
<evidence type="ECO:0000313" key="2">
    <source>
        <dbReference type="EMBL" id="KAK4298535.1"/>
    </source>
</evidence>
<protein>
    <recommendedName>
        <fullName evidence="1">HAT C-terminal dimerisation domain-containing protein</fullName>
    </recommendedName>
</protein>
<dbReference type="Proteomes" id="UP001292094">
    <property type="component" value="Unassembled WGS sequence"/>
</dbReference>